<name>A0A7Y7IIF5_9MICC</name>
<protein>
    <recommendedName>
        <fullName evidence="3">Antitoxin Xre/MbcA/ParS-like toxin-binding domain-containing protein</fullName>
    </recommendedName>
</protein>
<dbReference type="AlphaFoldDB" id="A0A7Y7IIF5"/>
<reference evidence="1 2" key="1">
    <citation type="submission" date="2020-02" db="EMBL/GenBank/DDBJ databases">
        <title>Genome sequence of strain AETb3-4.</title>
        <authorList>
            <person name="Gao J."/>
            <person name="Zhang X."/>
        </authorList>
    </citation>
    <scope>NUCLEOTIDE SEQUENCE [LARGE SCALE GENOMIC DNA]</scope>
    <source>
        <strain evidence="1 2">AETb3-4</strain>
    </source>
</reference>
<keyword evidence="2" id="KW-1185">Reference proteome</keyword>
<dbReference type="RefSeq" id="WP_176635797.1">
    <property type="nucleotide sequence ID" value="NZ_JAAMFM010000024.1"/>
</dbReference>
<sequence length="178" mass="19201">MPANSTPKEQTVIIKGGGREFRVKVRDGVALLPKGLVQAPKVHPKRFKRGVRLPATTPPKVNLAGLKDVPDYGPRAVAQRLVKALGNNTVAALLGVNKDRPGRWVSGQDVPNEINRAQLTDLDALVGYLHGAFTPAQARLWLEGQDPHLGARPIDVYRLEGAAPVIEAIRAFEQGAFA</sequence>
<accession>A0A7Y7IIF5</accession>
<proteinExistence type="predicted"/>
<evidence type="ECO:0000313" key="1">
    <source>
        <dbReference type="EMBL" id="NVM96074.1"/>
    </source>
</evidence>
<dbReference type="EMBL" id="JAAMFM010000024">
    <property type="protein sequence ID" value="NVM96074.1"/>
    <property type="molecule type" value="Genomic_DNA"/>
</dbReference>
<evidence type="ECO:0000313" key="2">
    <source>
        <dbReference type="Proteomes" id="UP000543556"/>
    </source>
</evidence>
<gene>
    <name evidence="1" type="ORF">G6034_14410</name>
</gene>
<dbReference type="Proteomes" id="UP000543556">
    <property type="component" value="Unassembled WGS sequence"/>
</dbReference>
<comment type="caution">
    <text evidence="1">The sequence shown here is derived from an EMBL/GenBank/DDBJ whole genome shotgun (WGS) entry which is preliminary data.</text>
</comment>
<evidence type="ECO:0008006" key="3">
    <source>
        <dbReference type="Google" id="ProtNLM"/>
    </source>
</evidence>
<organism evidence="1 2">
    <name type="scientific">Arthrobacter wenxiniae</name>
    <dbReference type="NCBI Taxonomy" id="2713570"/>
    <lineage>
        <taxon>Bacteria</taxon>
        <taxon>Bacillati</taxon>
        <taxon>Actinomycetota</taxon>
        <taxon>Actinomycetes</taxon>
        <taxon>Micrococcales</taxon>
        <taxon>Micrococcaceae</taxon>
        <taxon>Arthrobacter</taxon>
    </lineage>
</organism>